<feature type="active site" description="N6-AMP-lysine intermediate" evidence="14">
    <location>
        <position position="116"/>
    </location>
</feature>
<evidence type="ECO:0000256" key="9">
    <source>
        <dbReference type="ARBA" id="ARBA00022842"/>
    </source>
</evidence>
<dbReference type="FunFam" id="1.10.287.610:FF:000002">
    <property type="entry name" value="DNA ligase"/>
    <property type="match status" value="1"/>
</dbReference>
<dbReference type="GO" id="GO:0005829">
    <property type="term" value="C:cytosol"/>
    <property type="evidence" value="ECO:0007669"/>
    <property type="project" value="TreeGrafter"/>
</dbReference>
<dbReference type="PANTHER" id="PTHR23389">
    <property type="entry name" value="CHROMOSOME TRANSMISSION FIDELITY FACTOR 18"/>
    <property type="match status" value="1"/>
</dbReference>
<dbReference type="NCBIfam" id="TIGR00575">
    <property type="entry name" value="dnlj"/>
    <property type="match status" value="1"/>
</dbReference>
<accession>A0A063Y2R1</accession>
<dbReference type="Gene3D" id="3.30.470.30">
    <property type="entry name" value="DNA ligase/mRNA capping enzyme"/>
    <property type="match status" value="1"/>
</dbReference>
<evidence type="ECO:0000256" key="5">
    <source>
        <dbReference type="ARBA" id="ARBA00022705"/>
    </source>
</evidence>
<dbReference type="SUPFAM" id="SSF47781">
    <property type="entry name" value="RuvA domain 2-like"/>
    <property type="match status" value="2"/>
</dbReference>
<dbReference type="AlphaFoldDB" id="A0A063Y2R1"/>
<dbReference type="Gene3D" id="1.10.150.20">
    <property type="entry name" value="5' to 3' exonuclease, C-terminal subdomain"/>
    <property type="match status" value="3"/>
</dbReference>
<dbReference type="InterPro" id="IPR013840">
    <property type="entry name" value="DNAligase_N"/>
</dbReference>
<evidence type="ECO:0000256" key="4">
    <source>
        <dbReference type="ARBA" id="ARBA00022598"/>
    </source>
</evidence>
<dbReference type="Pfam" id="PF03120">
    <property type="entry name" value="OB_DNA_ligase"/>
    <property type="match status" value="1"/>
</dbReference>
<dbReference type="EC" id="6.5.1.2" evidence="2 14"/>
<dbReference type="SMART" id="SM00532">
    <property type="entry name" value="LIGANc"/>
    <property type="match status" value="1"/>
</dbReference>
<dbReference type="Gene3D" id="6.20.10.30">
    <property type="match status" value="1"/>
</dbReference>
<evidence type="ECO:0000256" key="11">
    <source>
        <dbReference type="ARBA" id="ARBA00023204"/>
    </source>
</evidence>
<keyword evidence="11 14" id="KW-0234">DNA repair</keyword>
<keyword evidence="18" id="KW-1185">Reference proteome</keyword>
<keyword evidence="14" id="KW-0464">Manganese</keyword>
<keyword evidence="7 14" id="KW-0227">DNA damage</keyword>
<dbReference type="PANTHER" id="PTHR23389:SF9">
    <property type="entry name" value="DNA LIGASE"/>
    <property type="match status" value="1"/>
</dbReference>
<dbReference type="InterPro" id="IPR036420">
    <property type="entry name" value="BRCT_dom_sf"/>
</dbReference>
<dbReference type="InterPro" id="IPR033136">
    <property type="entry name" value="DNA_ligase_CS"/>
</dbReference>
<keyword evidence="6 14" id="KW-0479">Metal-binding</keyword>
<dbReference type="NCBIfam" id="NF005932">
    <property type="entry name" value="PRK07956.1"/>
    <property type="match status" value="1"/>
</dbReference>
<comment type="caution">
    <text evidence="17">The sequence shown here is derived from an EMBL/GenBank/DDBJ whole genome shotgun (WGS) entry which is preliminary data.</text>
</comment>
<proteinExistence type="inferred from homology"/>
<dbReference type="STRING" id="267850.ADINL_1195"/>
<evidence type="ECO:0000256" key="1">
    <source>
        <dbReference type="ARBA" id="ARBA00004067"/>
    </source>
</evidence>
<dbReference type="SUPFAM" id="SSF52113">
    <property type="entry name" value="BRCT domain"/>
    <property type="match status" value="1"/>
</dbReference>
<dbReference type="InterPro" id="IPR001679">
    <property type="entry name" value="DNA_ligase"/>
</dbReference>
<feature type="binding site" evidence="14">
    <location>
        <position position="114"/>
    </location>
    <ligand>
        <name>NAD(+)</name>
        <dbReference type="ChEBI" id="CHEBI:57540"/>
    </ligand>
</feature>
<name>A0A063Y2R1_9GAMM</name>
<evidence type="ECO:0000256" key="12">
    <source>
        <dbReference type="ARBA" id="ARBA00034005"/>
    </source>
</evidence>
<dbReference type="PIRSF" id="PIRSF001604">
    <property type="entry name" value="LigA"/>
    <property type="match status" value="1"/>
</dbReference>
<dbReference type="InterPro" id="IPR001357">
    <property type="entry name" value="BRCT_dom"/>
</dbReference>
<dbReference type="Gene3D" id="1.10.287.610">
    <property type="entry name" value="Helix hairpin bin"/>
    <property type="match status" value="1"/>
</dbReference>
<dbReference type="InterPro" id="IPR010994">
    <property type="entry name" value="RuvA_2-like"/>
</dbReference>
<dbReference type="OrthoDB" id="9759736at2"/>
<dbReference type="GO" id="GO:0003911">
    <property type="term" value="F:DNA ligase (NAD+) activity"/>
    <property type="evidence" value="ECO:0007669"/>
    <property type="project" value="UniProtKB-UniRule"/>
</dbReference>
<dbReference type="CDD" id="cd00114">
    <property type="entry name" value="LIGANc"/>
    <property type="match status" value="1"/>
</dbReference>
<feature type="binding site" evidence="14">
    <location>
        <position position="174"/>
    </location>
    <ligand>
        <name>NAD(+)</name>
        <dbReference type="ChEBI" id="CHEBI:57540"/>
    </ligand>
</feature>
<dbReference type="Proteomes" id="UP000027318">
    <property type="component" value="Unassembled WGS sequence"/>
</dbReference>
<evidence type="ECO:0000256" key="3">
    <source>
        <dbReference type="ARBA" id="ARBA00013308"/>
    </source>
</evidence>
<evidence type="ECO:0000256" key="10">
    <source>
        <dbReference type="ARBA" id="ARBA00023027"/>
    </source>
</evidence>
<dbReference type="PROSITE" id="PS50172">
    <property type="entry name" value="BRCT"/>
    <property type="match status" value="1"/>
</dbReference>
<dbReference type="Pfam" id="PF00533">
    <property type="entry name" value="BRCT"/>
    <property type="match status" value="1"/>
</dbReference>
<comment type="similarity">
    <text evidence="13 14">Belongs to the NAD-dependent DNA ligase family. LigA subfamily.</text>
</comment>
<feature type="binding site" evidence="14">
    <location>
        <position position="451"/>
    </location>
    <ligand>
        <name>Zn(2+)</name>
        <dbReference type="ChEBI" id="CHEBI:29105"/>
    </ligand>
</feature>
<evidence type="ECO:0000313" key="18">
    <source>
        <dbReference type="Proteomes" id="UP000027318"/>
    </source>
</evidence>
<organism evidence="17 18">
    <name type="scientific">Nitrincola lacisaponensis</name>
    <dbReference type="NCBI Taxonomy" id="267850"/>
    <lineage>
        <taxon>Bacteria</taxon>
        <taxon>Pseudomonadati</taxon>
        <taxon>Pseudomonadota</taxon>
        <taxon>Gammaproteobacteria</taxon>
        <taxon>Oceanospirillales</taxon>
        <taxon>Oceanospirillaceae</taxon>
        <taxon>Nitrincola</taxon>
    </lineage>
</organism>
<dbReference type="FunFam" id="2.40.50.140:FF:000012">
    <property type="entry name" value="DNA ligase"/>
    <property type="match status" value="1"/>
</dbReference>
<dbReference type="PROSITE" id="PS01056">
    <property type="entry name" value="DNA_LIGASE_N2"/>
    <property type="match status" value="1"/>
</dbReference>
<evidence type="ECO:0000256" key="2">
    <source>
        <dbReference type="ARBA" id="ARBA00012722"/>
    </source>
</evidence>
<feature type="binding site" evidence="14">
    <location>
        <begin position="34"/>
        <end position="38"/>
    </location>
    <ligand>
        <name>NAD(+)</name>
        <dbReference type="ChEBI" id="CHEBI:57540"/>
    </ligand>
</feature>
<keyword evidence="8 14" id="KW-0862">Zinc</keyword>
<dbReference type="InterPro" id="IPR012340">
    <property type="entry name" value="NA-bd_OB-fold"/>
</dbReference>
<feature type="binding site" evidence="14">
    <location>
        <position position="445"/>
    </location>
    <ligand>
        <name>Zn(2+)</name>
        <dbReference type="ChEBI" id="CHEBI:29105"/>
    </ligand>
</feature>
<keyword evidence="9 14" id="KW-0460">Magnesium</keyword>
<comment type="catalytic activity">
    <reaction evidence="12 14 15">
        <text>NAD(+) + (deoxyribonucleotide)n-3'-hydroxyl + 5'-phospho-(deoxyribonucleotide)m = (deoxyribonucleotide)n+m + AMP + beta-nicotinamide D-nucleotide.</text>
        <dbReference type="EC" id="6.5.1.2"/>
    </reaction>
</comment>
<evidence type="ECO:0000256" key="15">
    <source>
        <dbReference type="RuleBase" id="RU000618"/>
    </source>
</evidence>
<feature type="binding site" evidence="14">
    <location>
        <position position="137"/>
    </location>
    <ligand>
        <name>NAD(+)</name>
        <dbReference type="ChEBI" id="CHEBI:57540"/>
    </ligand>
</feature>
<dbReference type="CDD" id="cd17748">
    <property type="entry name" value="BRCT_DNA_ligase_like"/>
    <property type="match status" value="1"/>
</dbReference>
<evidence type="ECO:0000259" key="16">
    <source>
        <dbReference type="PROSITE" id="PS50172"/>
    </source>
</evidence>
<dbReference type="HAMAP" id="MF_01588">
    <property type="entry name" value="DNA_ligase_A"/>
    <property type="match status" value="1"/>
</dbReference>
<dbReference type="PATRIC" id="fig|267850.7.peg.1190"/>
<dbReference type="GO" id="GO:0006260">
    <property type="term" value="P:DNA replication"/>
    <property type="evidence" value="ECO:0007669"/>
    <property type="project" value="UniProtKB-KW"/>
</dbReference>
<keyword evidence="5 14" id="KW-0235">DNA replication</keyword>
<dbReference type="FunFam" id="1.10.150.20:FF:000007">
    <property type="entry name" value="DNA ligase"/>
    <property type="match status" value="1"/>
</dbReference>
<dbReference type="RefSeq" id="WP_036544849.1">
    <property type="nucleotide sequence ID" value="NZ_JMSZ01000016.1"/>
</dbReference>
<dbReference type="EMBL" id="JMSZ01000016">
    <property type="protein sequence ID" value="KDE40603.1"/>
    <property type="molecule type" value="Genomic_DNA"/>
</dbReference>
<reference evidence="17 18" key="1">
    <citation type="journal article" date="2005" name="Int. J. Syst. Evol. Microbiol.">
        <title>Nitrincola lacisaponensis gen. nov., sp. nov., a novel alkaliphilic bacterium isolated from an alkaline, saline lake.</title>
        <authorList>
            <person name="Dimitriu P.A."/>
            <person name="Shukla S.K."/>
            <person name="Conradt J."/>
            <person name="Marquez M.C."/>
            <person name="Ventosa A."/>
            <person name="Maglia A."/>
            <person name="Peyton B.M."/>
            <person name="Pinkart H.C."/>
            <person name="Mormile M.R."/>
        </authorList>
    </citation>
    <scope>NUCLEOTIDE SEQUENCE [LARGE SCALE GENOMIC DNA]</scope>
    <source>
        <strain evidence="17 18">4CA</strain>
    </source>
</reference>
<dbReference type="GO" id="GO:0046872">
    <property type="term" value="F:metal ion binding"/>
    <property type="evidence" value="ECO:0007669"/>
    <property type="project" value="UniProtKB-KW"/>
</dbReference>
<evidence type="ECO:0000256" key="7">
    <source>
        <dbReference type="ARBA" id="ARBA00022763"/>
    </source>
</evidence>
<evidence type="ECO:0000256" key="13">
    <source>
        <dbReference type="ARBA" id="ARBA00060881"/>
    </source>
</evidence>
<dbReference type="InterPro" id="IPR018239">
    <property type="entry name" value="DNA_ligase_AS"/>
</dbReference>
<gene>
    <name evidence="14" type="primary">ligA</name>
    <name evidence="17" type="ORF">ADINL_1195</name>
</gene>
<feature type="binding site" evidence="14">
    <location>
        <position position="315"/>
    </location>
    <ligand>
        <name>NAD(+)</name>
        <dbReference type="ChEBI" id="CHEBI:57540"/>
    </ligand>
</feature>
<evidence type="ECO:0000256" key="8">
    <source>
        <dbReference type="ARBA" id="ARBA00022833"/>
    </source>
</evidence>
<dbReference type="Pfam" id="PF22745">
    <property type="entry name" value="Nlig-Ia"/>
    <property type="match status" value="1"/>
</dbReference>
<feature type="domain" description="BRCT" evidence="16">
    <location>
        <begin position="706"/>
        <end position="786"/>
    </location>
</feature>
<feature type="binding site" evidence="14">
    <location>
        <position position="410"/>
    </location>
    <ligand>
        <name>Zn(2+)</name>
        <dbReference type="ChEBI" id="CHEBI:29105"/>
    </ligand>
</feature>
<dbReference type="SUPFAM" id="SSF50249">
    <property type="entry name" value="Nucleic acid-binding proteins"/>
    <property type="match status" value="1"/>
</dbReference>
<dbReference type="Pfam" id="PF14520">
    <property type="entry name" value="HHH_5"/>
    <property type="match status" value="1"/>
</dbReference>
<dbReference type="Gene3D" id="2.40.50.140">
    <property type="entry name" value="Nucleic acid-binding proteins"/>
    <property type="match status" value="1"/>
</dbReference>
<feature type="binding site" evidence="14">
    <location>
        <position position="291"/>
    </location>
    <ligand>
        <name>NAD(+)</name>
        <dbReference type="ChEBI" id="CHEBI:57540"/>
    </ligand>
</feature>
<keyword evidence="10 14" id="KW-0520">NAD</keyword>
<dbReference type="InterPro" id="IPR003583">
    <property type="entry name" value="Hlx-hairpin-Hlx_DNA-bd_motif"/>
</dbReference>
<feature type="binding site" evidence="14">
    <location>
        <begin position="83"/>
        <end position="84"/>
    </location>
    <ligand>
        <name>NAD(+)</name>
        <dbReference type="ChEBI" id="CHEBI:57540"/>
    </ligand>
</feature>
<dbReference type="FunFam" id="3.30.470.30:FF:000001">
    <property type="entry name" value="DNA ligase"/>
    <property type="match status" value="1"/>
</dbReference>
<sequence>MTESDITSRLTELRSQLDLHSYRYYVLDEPSISDAEYDRLFAELQSLEQQFPELVTPDSPTQRVGARPDSGFAEVAHELPMLSLDNAFSDEDLAAFVRRVEERLDQHELAFACEPKLDGIAISLLYEQGLLVRGATRGDGSTGEDITLNVRTLRSIPLKLRGSDWPERLEVRGEIYMPHAGFEQLNALARSRDEKVFVNPRNAAAGSLRQLDPKITATRPLVFCAYSTGVVEGGSLPDSHYDTLLQLQQWGLPINPEMRRVSGLSGCIEYFNILAEKRSSLAYDIDGLVFKVDSRPLQQQLGFVSRAPRWAIARKFPAQEEMTRLNAVEFQVGRTGAITPVARLEPVFVGGVTVSNATLHNMDEIERLGVMVGDRVIVRRAGDVIPKIVSVVTDQRDTSRLQPIHLPTHCPVCGSEVERSLLNRHRSGVQSSSSSQPSYGSIYRCVGRLACQAQVKQALLHFVSRRAMDIEGLGEKNIEQLVDRQLVSTPADLYHLSVEQLLSLDGFAEVSAEKLYTAIQASKQVSLERFMFALGIPEVGEETARVLSQSLGRLDRIRQALPELLVFLRDIGQEVAAEIVHFMQDSHNSSVMDALLQAGVQPQASGELSAALRGRISLVDLLRQLSIRGVGPTSAALLAEHFSSLTALLQADAARLSQVPGLSSKAQQGVLSWLADTQATELAVRLEQQLAEFGMLEGSADAPADVTTLPLADQTWALTGTLETMTRDEAKAALQQLGAKVSGSVSKKTDAVVAGPGAGSKLAKAEALGVRVLDESELLALLESCR</sequence>
<evidence type="ECO:0000256" key="14">
    <source>
        <dbReference type="HAMAP-Rule" id="MF_01588"/>
    </source>
</evidence>
<dbReference type="InterPro" id="IPR041663">
    <property type="entry name" value="DisA/LigA_HHH"/>
</dbReference>
<dbReference type="SMART" id="SM00292">
    <property type="entry name" value="BRCT"/>
    <property type="match status" value="1"/>
</dbReference>
<evidence type="ECO:0000256" key="6">
    <source>
        <dbReference type="ARBA" id="ARBA00022723"/>
    </source>
</evidence>
<dbReference type="Gene3D" id="3.40.50.10190">
    <property type="entry name" value="BRCT domain"/>
    <property type="match status" value="1"/>
</dbReference>
<feature type="binding site" evidence="14">
    <location>
        <position position="413"/>
    </location>
    <ligand>
        <name>Zn(2+)</name>
        <dbReference type="ChEBI" id="CHEBI:29105"/>
    </ligand>
</feature>
<dbReference type="Pfam" id="PF01653">
    <property type="entry name" value="DNA_ligase_aden"/>
    <property type="match status" value="1"/>
</dbReference>
<dbReference type="InterPro" id="IPR013839">
    <property type="entry name" value="DNAligase_adenylation"/>
</dbReference>
<comment type="cofactor">
    <cofactor evidence="14">
        <name>Mg(2+)</name>
        <dbReference type="ChEBI" id="CHEBI:18420"/>
    </cofactor>
    <cofactor evidence="14">
        <name>Mn(2+)</name>
        <dbReference type="ChEBI" id="CHEBI:29035"/>
    </cofactor>
</comment>
<keyword evidence="4 14" id="KW-0436">Ligase</keyword>
<dbReference type="SUPFAM" id="SSF56091">
    <property type="entry name" value="DNA ligase/mRNA capping enzyme, catalytic domain"/>
    <property type="match status" value="1"/>
</dbReference>
<protein>
    <recommendedName>
        <fullName evidence="3 14">DNA ligase</fullName>
        <ecNumber evidence="2 14">6.5.1.2</ecNumber>
    </recommendedName>
    <alternativeName>
        <fullName evidence="14">Polydeoxyribonucleotide synthase [NAD(+)]</fullName>
    </alternativeName>
</protein>
<dbReference type="InterPro" id="IPR004150">
    <property type="entry name" value="NAD_DNA_ligase_OB"/>
</dbReference>
<comment type="function">
    <text evidence="1 14">DNA ligase that catalyzes the formation of phosphodiester linkages between 5'-phosphoryl and 3'-hydroxyl groups in double-stranded DNA using NAD as a coenzyme and as the energy source for the reaction. It is essential for DNA replication and repair of damaged DNA.</text>
</comment>
<dbReference type="GO" id="GO:0003677">
    <property type="term" value="F:DNA binding"/>
    <property type="evidence" value="ECO:0007669"/>
    <property type="project" value="InterPro"/>
</dbReference>
<dbReference type="GO" id="GO:0006281">
    <property type="term" value="P:DNA repair"/>
    <property type="evidence" value="ECO:0007669"/>
    <property type="project" value="UniProtKB-KW"/>
</dbReference>
<evidence type="ECO:0000313" key="17">
    <source>
        <dbReference type="EMBL" id="KDE40603.1"/>
    </source>
</evidence>
<dbReference type="Pfam" id="PF12826">
    <property type="entry name" value="HHH_2"/>
    <property type="match status" value="2"/>
</dbReference>
<dbReference type="SMART" id="SM00278">
    <property type="entry name" value="HhH1"/>
    <property type="match status" value="5"/>
</dbReference>
<dbReference type="PROSITE" id="PS01055">
    <property type="entry name" value="DNA_LIGASE_N1"/>
    <property type="match status" value="1"/>
</dbReference>